<dbReference type="Pfam" id="PF10011">
    <property type="entry name" value="DUF2254"/>
    <property type="match status" value="1"/>
</dbReference>
<dbReference type="AlphaFoldDB" id="A0A142VVJ9"/>
<dbReference type="EMBL" id="CP013342">
    <property type="protein sequence ID" value="AMU93307.1"/>
    <property type="molecule type" value="Genomic_DNA"/>
</dbReference>
<feature type="transmembrane region" description="Helical" evidence="1">
    <location>
        <begin position="111"/>
        <end position="134"/>
    </location>
</feature>
<evidence type="ECO:0000313" key="2">
    <source>
        <dbReference type="EMBL" id="AMU93307.1"/>
    </source>
</evidence>
<dbReference type="InterPro" id="IPR018723">
    <property type="entry name" value="DUF2254_membrane"/>
</dbReference>
<evidence type="ECO:0000313" key="3">
    <source>
        <dbReference type="Proteomes" id="UP000076234"/>
    </source>
</evidence>
<reference evidence="3" key="1">
    <citation type="submission" date="2015-11" db="EMBL/GenBank/DDBJ databases">
        <title>Complete genome sequence of a polyethylene glycol-degrading strain Sphingopyxis terrae strain 203-1 (NBRC 15098).</title>
        <authorList>
            <person name="Yoshiyuki O."/>
            <person name="Shouta N."/>
            <person name="Nagata Y."/>
            <person name="Numata M."/>
            <person name="Tsuchikane K."/>
            <person name="Hosoyama A."/>
            <person name="Yamazoe A."/>
            <person name="Tsuda M."/>
            <person name="Fujita N."/>
            <person name="Kawai F."/>
        </authorList>
    </citation>
    <scope>NUCLEOTIDE SEQUENCE [LARGE SCALE GENOMIC DNA]</scope>
    <source>
        <strain evidence="3">203-1</strain>
    </source>
</reference>
<protein>
    <recommendedName>
        <fullName evidence="4">DUF2254 domain-containing protein</fullName>
    </recommendedName>
</protein>
<feature type="transmembrane region" description="Helical" evidence="1">
    <location>
        <begin position="140"/>
        <end position="161"/>
    </location>
</feature>
<evidence type="ECO:0000256" key="1">
    <source>
        <dbReference type="SAM" id="Phobius"/>
    </source>
</evidence>
<proteinExistence type="predicted"/>
<reference evidence="2 3" key="2">
    <citation type="journal article" date="2016" name="Genome Announc.">
        <title>Complete Genome Sequence of Sphingopyxis terrae Strain 203-1 (NBRC 111660), a Polyethylene Glycol Degrader.</title>
        <authorList>
            <person name="Ohtsubo Y."/>
            <person name="Nonoyama S."/>
            <person name="Nagata Y."/>
            <person name="Numata M."/>
            <person name="Tsuchikane K."/>
            <person name="Hosoyama A."/>
            <person name="Yamazoe A."/>
            <person name="Tsuda M."/>
            <person name="Fujita N."/>
            <person name="Kawai F."/>
        </authorList>
    </citation>
    <scope>NUCLEOTIDE SEQUENCE [LARGE SCALE GENOMIC DNA]</scope>
    <source>
        <strain evidence="2 3">203-1</strain>
    </source>
</reference>
<dbReference type="Proteomes" id="UP000076234">
    <property type="component" value="Chromosome"/>
</dbReference>
<evidence type="ECO:0008006" key="4">
    <source>
        <dbReference type="Google" id="ProtNLM"/>
    </source>
</evidence>
<dbReference type="RefSeq" id="WP_062900513.1">
    <property type="nucleotide sequence ID" value="NZ_CP013342.1"/>
</dbReference>
<keyword evidence="1" id="KW-0472">Membrane</keyword>
<accession>A0A142VVJ9</accession>
<feature type="transmembrane region" description="Helical" evidence="1">
    <location>
        <begin position="64"/>
        <end position="90"/>
    </location>
</feature>
<organism evidence="2 3">
    <name type="scientific">Sphingopyxis terrae subsp. terrae NBRC 15098</name>
    <dbReference type="NCBI Taxonomy" id="1219058"/>
    <lineage>
        <taxon>Bacteria</taxon>
        <taxon>Pseudomonadati</taxon>
        <taxon>Pseudomonadota</taxon>
        <taxon>Alphaproteobacteria</taxon>
        <taxon>Sphingomonadales</taxon>
        <taxon>Sphingomonadaceae</taxon>
        <taxon>Sphingopyxis</taxon>
    </lineage>
</organism>
<feature type="transmembrane region" description="Helical" evidence="1">
    <location>
        <begin position="23"/>
        <end position="44"/>
    </location>
</feature>
<dbReference type="KEGG" id="ster:AOA14_01665"/>
<dbReference type="STRING" id="1219058.AOA14_01665"/>
<name>A0A142VVJ9_9SPHN</name>
<keyword evidence="1" id="KW-1133">Transmembrane helix</keyword>
<keyword evidence="1" id="KW-0812">Transmembrane</keyword>
<gene>
    <name evidence="2" type="ORF">AOA14_01665</name>
</gene>
<sequence>MMPLDGPFIGRTSWLLRQFRKQIWVRAAMFSLAAVATAVLAAIAEPLIPYDFNLTLAAGSVGNILDILASSMLAVTTFSLSVMVSAYSAAAANVTPRSTKLLLSDSVAQNTLATFIGSFLFSIVGIIGIAAGFYSDKGRIILFGATLAVLLIIAGTLLRWIEQLGKFGRVGDTIKRVEEAATAPAGQWGNRPRLGARPWMMIPYGASEVMCPDVGYVRHIDMAALADIAADAGVTIHIDVVAGSFVHAARPVAYVSPPAHDDCAARIAKCITIGADREYDQDPRFGLIVLSEIASRALSPAVNDPGTAIEVIGAGLRVMLAYGDARSEPQEPCFERLHAHDLAARDLFDDFFNPIARDGAALVEVQMRLQFALEALARNNRALYADCARSHAARALERAGKAGMFDHDFDRLKKRAAWVDALPDK</sequence>